<dbReference type="InterPro" id="IPR017853">
    <property type="entry name" value="GH"/>
</dbReference>
<evidence type="ECO:0000256" key="9">
    <source>
        <dbReference type="SAM" id="SignalP"/>
    </source>
</evidence>
<dbReference type="InParanoid" id="G4Z2A9"/>
<keyword evidence="12" id="KW-1185">Reference proteome</keyword>
<keyword evidence="2" id="KW-0378">Hydrolase</keyword>
<keyword evidence="8" id="KW-0812">Transmembrane</keyword>
<evidence type="ECO:0000313" key="12">
    <source>
        <dbReference type="Proteomes" id="UP000002640"/>
    </source>
</evidence>
<dbReference type="EMBL" id="JH159153">
    <property type="protein sequence ID" value="EGZ19253.1"/>
    <property type="molecule type" value="Genomic_DNA"/>
</dbReference>
<keyword evidence="9" id="KW-0732">Signal</keyword>
<evidence type="ECO:0000256" key="8">
    <source>
        <dbReference type="SAM" id="Phobius"/>
    </source>
</evidence>
<dbReference type="STRING" id="1094619.G4Z2A9"/>
<gene>
    <name evidence="11" type="ORF">PHYSODRAFT_247048</name>
</gene>
<dbReference type="GO" id="GO:0030245">
    <property type="term" value="P:cellulose catabolic process"/>
    <property type="evidence" value="ECO:0007669"/>
    <property type="project" value="UniProtKB-KW"/>
</dbReference>
<dbReference type="Pfam" id="PF00150">
    <property type="entry name" value="Cellulase"/>
    <property type="match status" value="1"/>
</dbReference>
<dbReference type="SUPFAM" id="SSF51445">
    <property type="entry name" value="(Trans)glycosidases"/>
    <property type="match status" value="1"/>
</dbReference>
<dbReference type="PANTHER" id="PTHR35923">
    <property type="entry name" value="MAJOR EXTRACELLULAR ENDOGLUCANASE"/>
    <property type="match status" value="1"/>
</dbReference>
<dbReference type="RefSeq" id="XP_009521970.1">
    <property type="nucleotide sequence ID" value="XM_009523675.1"/>
</dbReference>
<dbReference type="GO" id="GO:0004553">
    <property type="term" value="F:hydrolase activity, hydrolyzing O-glycosyl compounds"/>
    <property type="evidence" value="ECO:0007669"/>
    <property type="project" value="InterPro"/>
</dbReference>
<dbReference type="Gene3D" id="3.20.20.80">
    <property type="entry name" value="Glycosidases"/>
    <property type="match status" value="1"/>
</dbReference>
<dbReference type="Proteomes" id="UP000002640">
    <property type="component" value="Unassembled WGS sequence"/>
</dbReference>
<dbReference type="OMA" id="LCINWIL"/>
<feature type="region of interest" description="Disordered" evidence="7">
    <location>
        <begin position="155"/>
        <end position="196"/>
    </location>
</feature>
<keyword evidence="8" id="KW-0472">Membrane</keyword>
<dbReference type="SMR" id="G4Z2A9"/>
<sequence length="737" mass="80328">MAKRSAIALLANMGGACGTLWKTQAWKTQAWKTQAWKTQAWKTQAWKTQRALRHTLLSLVRRRLPPVVPRSNGYLGQQCWLSRCQLPAPPPEQLRESRLVPCRRADSPVSASELLDSPSHNYNAMRGDSHDIADTQAPAAREIFRAPSEAQTISDRGGYSYSIRPTETDANSPGRVTFSYSSGNNNNSSSSSGSGVGLAGAAPVALARPSMMERNIEAVSEPTSAGFAAKTKHYSGRYRRWPGVVLILAIVIGGVFAITFAAVHTHSSSTARQEAYQKRKAGASAITGGASGSGSDLVSDDGEVGNPKSYPDMGCELPDYQSKDGHIYAVASNGTEVAVDIKGINWFGMETGTAIPLGLWDNSENGTTAYQIAYFLESNKFNAVRLPLCINWILTNQAPESTLINTAENRAISITSYMSLLKSLIKALACRNFGVLLSLHTLTSSVSGGLWYNDNITQSDFLDAVDTLTGDLCSNKYWNVIGLDLKNEPYEGTWGDGEDTDWREGAQTIGNRMLKGCSNWMGFVEGIYASHTLAVDDTEYSFYDWYGSGLQKANEYPVEFTTENKVVYAPHYYTPAVYPQAYLFGGGTSGDNGELDDYVELSNSSLKSRISATMDEMFGFIADNNSAALLLGEFGGLYATDLNPELTTKRCTDYSIELMVENGWAGGFVWSLNPESAYQYNPSDTYGTFTEGVLEDDWLTANSEFLAGLEAMNDLEHLRMMPCFETEDSDSGSSGSD</sequence>
<comment type="similarity">
    <text evidence="1">Belongs to the glycosyl hydrolase 5 (cellulase A) family.</text>
</comment>
<evidence type="ECO:0000256" key="6">
    <source>
        <dbReference type="ARBA" id="ARBA00023326"/>
    </source>
</evidence>
<dbReference type="GeneID" id="20637676"/>
<accession>G4Z2A9</accession>
<evidence type="ECO:0000313" key="11">
    <source>
        <dbReference type="EMBL" id="EGZ19253.1"/>
    </source>
</evidence>
<dbReference type="PROSITE" id="PS51257">
    <property type="entry name" value="PROKAR_LIPOPROTEIN"/>
    <property type="match status" value="1"/>
</dbReference>
<keyword evidence="6" id="KW-0624">Polysaccharide degradation</keyword>
<keyword evidence="4" id="KW-0119">Carbohydrate metabolism</keyword>
<proteinExistence type="inferred from homology"/>
<reference evidence="11 12" key="1">
    <citation type="journal article" date="2006" name="Science">
        <title>Phytophthora genome sequences uncover evolutionary origins and mechanisms of pathogenesis.</title>
        <authorList>
            <person name="Tyler B.M."/>
            <person name="Tripathy S."/>
            <person name="Zhang X."/>
            <person name="Dehal P."/>
            <person name="Jiang R.H."/>
            <person name="Aerts A."/>
            <person name="Arredondo F.D."/>
            <person name="Baxter L."/>
            <person name="Bensasson D."/>
            <person name="Beynon J.L."/>
            <person name="Chapman J."/>
            <person name="Damasceno C.M."/>
            <person name="Dorrance A.E."/>
            <person name="Dou D."/>
            <person name="Dickerman A.W."/>
            <person name="Dubchak I.L."/>
            <person name="Garbelotto M."/>
            <person name="Gijzen M."/>
            <person name="Gordon S.G."/>
            <person name="Govers F."/>
            <person name="Grunwald N.J."/>
            <person name="Huang W."/>
            <person name="Ivors K.L."/>
            <person name="Jones R.W."/>
            <person name="Kamoun S."/>
            <person name="Krampis K."/>
            <person name="Lamour K.H."/>
            <person name="Lee M.K."/>
            <person name="McDonald W.H."/>
            <person name="Medina M."/>
            <person name="Meijer H.J."/>
            <person name="Nordberg E.K."/>
            <person name="Maclean D.J."/>
            <person name="Ospina-Giraldo M.D."/>
            <person name="Morris P.F."/>
            <person name="Phuntumart V."/>
            <person name="Putnam N.H."/>
            <person name="Rash S."/>
            <person name="Rose J.K."/>
            <person name="Sakihama Y."/>
            <person name="Salamov A.A."/>
            <person name="Savidor A."/>
            <person name="Scheuring C.F."/>
            <person name="Smith B.M."/>
            <person name="Sobral B.W."/>
            <person name="Terry A."/>
            <person name="Torto-Alalibo T.A."/>
            <person name="Win J."/>
            <person name="Xu Z."/>
            <person name="Zhang H."/>
            <person name="Grigoriev I.V."/>
            <person name="Rokhsar D.S."/>
            <person name="Boore J.L."/>
        </authorList>
    </citation>
    <scope>NUCLEOTIDE SEQUENCE [LARGE SCALE GENOMIC DNA]</scope>
    <source>
        <strain evidence="11 12">P6497</strain>
    </source>
</reference>
<evidence type="ECO:0000256" key="2">
    <source>
        <dbReference type="ARBA" id="ARBA00022801"/>
    </source>
</evidence>
<evidence type="ECO:0000259" key="10">
    <source>
        <dbReference type="Pfam" id="PF00150"/>
    </source>
</evidence>
<name>G4Z2A9_PHYSP</name>
<evidence type="ECO:0000256" key="7">
    <source>
        <dbReference type="SAM" id="MobiDB-lite"/>
    </source>
</evidence>
<evidence type="ECO:0000256" key="1">
    <source>
        <dbReference type="ARBA" id="ARBA00005641"/>
    </source>
</evidence>
<keyword evidence="3" id="KW-0136">Cellulose degradation</keyword>
<evidence type="ECO:0000256" key="5">
    <source>
        <dbReference type="ARBA" id="ARBA00023295"/>
    </source>
</evidence>
<evidence type="ECO:0000256" key="4">
    <source>
        <dbReference type="ARBA" id="ARBA00023277"/>
    </source>
</evidence>
<dbReference type="AlphaFoldDB" id="G4Z2A9"/>
<organism evidence="11 12">
    <name type="scientific">Phytophthora sojae (strain P6497)</name>
    <name type="common">Soybean stem and root rot agent</name>
    <name type="synonym">Phytophthora megasperma f. sp. glycines</name>
    <dbReference type="NCBI Taxonomy" id="1094619"/>
    <lineage>
        <taxon>Eukaryota</taxon>
        <taxon>Sar</taxon>
        <taxon>Stramenopiles</taxon>
        <taxon>Oomycota</taxon>
        <taxon>Peronosporomycetes</taxon>
        <taxon>Peronosporales</taxon>
        <taxon>Peronosporaceae</taxon>
        <taxon>Phytophthora</taxon>
    </lineage>
</organism>
<feature type="compositionally biased region" description="Low complexity" evidence="7">
    <location>
        <begin position="181"/>
        <end position="196"/>
    </location>
</feature>
<feature type="signal peptide" evidence="9">
    <location>
        <begin position="1"/>
        <end position="18"/>
    </location>
</feature>
<feature type="chain" id="PRO_5003471764" evidence="9">
    <location>
        <begin position="19"/>
        <end position="737"/>
    </location>
</feature>
<evidence type="ECO:0000256" key="3">
    <source>
        <dbReference type="ARBA" id="ARBA00023001"/>
    </source>
</evidence>
<keyword evidence="8" id="KW-1133">Transmembrane helix</keyword>
<dbReference type="InterPro" id="IPR001547">
    <property type="entry name" value="Glyco_hydro_5"/>
</dbReference>
<feature type="domain" description="Glycoside hydrolase family 5" evidence="10">
    <location>
        <begin position="342"/>
        <end position="675"/>
    </location>
</feature>
<dbReference type="PANTHER" id="PTHR35923:SF2">
    <property type="entry name" value="ENDOGLUCANASE"/>
    <property type="match status" value="1"/>
</dbReference>
<dbReference type="KEGG" id="psoj:PHYSODRAFT_247048"/>
<protein>
    <submittedName>
        <fullName evidence="11">Cellulase-2, endo-1,4-beta-glucanase</fullName>
    </submittedName>
</protein>
<feature type="transmembrane region" description="Helical" evidence="8">
    <location>
        <begin position="241"/>
        <end position="263"/>
    </location>
</feature>
<keyword evidence="5" id="KW-0326">Glycosidase</keyword>